<dbReference type="GO" id="GO:0008168">
    <property type="term" value="F:methyltransferase activity"/>
    <property type="evidence" value="ECO:0007669"/>
    <property type="project" value="UniProtKB-KW"/>
</dbReference>
<dbReference type="SUPFAM" id="SSF53335">
    <property type="entry name" value="S-adenosyl-L-methionine-dependent methyltransferases"/>
    <property type="match status" value="1"/>
</dbReference>
<dbReference type="InterPro" id="IPR016461">
    <property type="entry name" value="COMT-like"/>
</dbReference>
<dbReference type="GO" id="GO:0032259">
    <property type="term" value="P:methylation"/>
    <property type="evidence" value="ECO:0007669"/>
    <property type="project" value="UniProtKB-KW"/>
</dbReference>
<evidence type="ECO:0000313" key="3">
    <source>
        <dbReference type="EMBL" id="MCQ1531646.1"/>
    </source>
</evidence>
<keyword evidence="4" id="KW-1185">Reference proteome</keyword>
<keyword evidence="3" id="KW-0489">Methyltransferase</keyword>
<sequence>MMIEKMSDFFTARADGYDAHMLNDVEGCKDGYVKMAELLPDAVTNILDLGCGTGLELDEIFKIYPNIKVIGVDLTKAMLDRLKQKHPDKDLTLINASYFNYNFGIEKFDAIISFQTMHHFPHDKKIELYSRVYSALKPGGRYIECDYMLIEQKDEDFLFKENERIRKEQNISDDEFYHFDTPCTISNQIEMLRKARFEKVEMVWRVENTTIIVADKTII</sequence>
<evidence type="ECO:0000256" key="1">
    <source>
        <dbReference type="ARBA" id="ARBA00022679"/>
    </source>
</evidence>
<organism evidence="3 4">
    <name type="scientific">Lutispora saccharofermentans</name>
    <dbReference type="NCBI Taxonomy" id="3024236"/>
    <lineage>
        <taxon>Bacteria</taxon>
        <taxon>Bacillati</taxon>
        <taxon>Bacillota</taxon>
        <taxon>Clostridia</taxon>
        <taxon>Lutisporales</taxon>
        <taxon>Lutisporaceae</taxon>
        <taxon>Lutispora</taxon>
    </lineage>
</organism>
<comment type="caution">
    <text evidence="3">The sequence shown here is derived from an EMBL/GenBank/DDBJ whole genome shotgun (WGS) entry which is preliminary data.</text>
</comment>
<reference evidence="3 4" key="1">
    <citation type="submission" date="2021-10" db="EMBL/GenBank/DDBJ databases">
        <title>Lutispora strain m25 sp. nov., a thermophilic, non-spore-forming bacterium isolated from a lab-scale methanogenic bioreactor digesting anaerobic sludge.</title>
        <authorList>
            <person name="El Houari A."/>
            <person name="Mcdonald J."/>
        </authorList>
    </citation>
    <scope>NUCLEOTIDE SEQUENCE [LARGE SCALE GENOMIC DNA]</scope>
    <source>
        <strain evidence="4">m25</strain>
    </source>
</reference>
<proteinExistence type="predicted"/>
<feature type="domain" description="Methyltransferase" evidence="2">
    <location>
        <begin position="46"/>
        <end position="140"/>
    </location>
</feature>
<evidence type="ECO:0000259" key="2">
    <source>
        <dbReference type="Pfam" id="PF13649"/>
    </source>
</evidence>
<dbReference type="InterPro" id="IPR029063">
    <property type="entry name" value="SAM-dependent_MTases_sf"/>
</dbReference>
<dbReference type="Gene3D" id="3.40.50.150">
    <property type="entry name" value="Vaccinia Virus protein VP39"/>
    <property type="match status" value="1"/>
</dbReference>
<dbReference type="InterPro" id="IPR041698">
    <property type="entry name" value="Methyltransf_25"/>
</dbReference>
<dbReference type="Pfam" id="PF13649">
    <property type="entry name" value="Methyltransf_25"/>
    <property type="match status" value="1"/>
</dbReference>
<dbReference type="PANTHER" id="PTHR43861">
    <property type="entry name" value="TRANS-ACONITATE 2-METHYLTRANSFERASE-RELATED"/>
    <property type="match status" value="1"/>
</dbReference>
<keyword evidence="1" id="KW-0808">Transferase</keyword>
<name>A0ABT1NNX7_9FIRM</name>
<dbReference type="PROSITE" id="PS51683">
    <property type="entry name" value="SAM_OMT_II"/>
    <property type="match status" value="1"/>
</dbReference>
<accession>A0ABT1NNX7</accession>
<dbReference type="CDD" id="cd02440">
    <property type="entry name" value="AdoMet_MTases"/>
    <property type="match status" value="1"/>
</dbReference>
<dbReference type="EMBL" id="JAJEKE010000026">
    <property type="protein sequence ID" value="MCQ1531646.1"/>
    <property type="molecule type" value="Genomic_DNA"/>
</dbReference>
<protein>
    <submittedName>
        <fullName evidence="3">Class I SAM-dependent methyltransferase</fullName>
    </submittedName>
</protein>
<dbReference type="Proteomes" id="UP001651880">
    <property type="component" value="Unassembled WGS sequence"/>
</dbReference>
<evidence type="ECO:0000313" key="4">
    <source>
        <dbReference type="Proteomes" id="UP001651880"/>
    </source>
</evidence>
<gene>
    <name evidence="3" type="ORF">LJD61_19195</name>
</gene>
<dbReference type="RefSeq" id="WP_255229202.1">
    <property type="nucleotide sequence ID" value="NZ_JAJEKE010000026.1"/>
</dbReference>